<feature type="transmembrane region" description="Helical" evidence="1">
    <location>
        <begin position="21"/>
        <end position="40"/>
    </location>
</feature>
<dbReference type="InterPro" id="IPR032816">
    <property type="entry name" value="VTT_dom"/>
</dbReference>
<dbReference type="Proteomes" id="UP000177659">
    <property type="component" value="Unassembled WGS sequence"/>
</dbReference>
<keyword evidence="1" id="KW-1133">Transmembrane helix</keyword>
<feature type="transmembrane region" description="Helical" evidence="1">
    <location>
        <begin position="176"/>
        <end position="197"/>
    </location>
</feature>
<dbReference type="AlphaFoldDB" id="A0A1F6D175"/>
<dbReference type="GO" id="GO:0005886">
    <property type="term" value="C:plasma membrane"/>
    <property type="evidence" value="ECO:0007669"/>
    <property type="project" value="TreeGrafter"/>
</dbReference>
<gene>
    <name evidence="3" type="ORF">A3D62_00135</name>
</gene>
<feature type="transmembrane region" description="Helical" evidence="1">
    <location>
        <begin position="138"/>
        <end position="164"/>
    </location>
</feature>
<feature type="transmembrane region" description="Helical" evidence="1">
    <location>
        <begin position="104"/>
        <end position="126"/>
    </location>
</feature>
<sequence>MHHIWEWQRRGVEWFKSRAHSAYAKAWLFFFSFTESSFFIVPPDPLLGAILLAGSRQWLYYAVLTTVASILGAIFGYAIAVFFFDTIGVRIIELYGFANEMETVRVLFSDNAFWVIFTAAFTPIPYKVFVLAAGFLKINFFTFLVASIVGRGLRYFIIAYAVHVLRDRAAAFLSRYSVAITVAVIVAIGVFILKSIFF</sequence>
<organism evidence="3 4">
    <name type="scientific">Candidatus Kaiserbacteria bacterium RIFCSPHIGHO2_02_FULL_49_11</name>
    <dbReference type="NCBI Taxonomy" id="1798489"/>
    <lineage>
        <taxon>Bacteria</taxon>
        <taxon>Candidatus Kaiseribacteriota</taxon>
    </lineage>
</organism>
<keyword evidence="1" id="KW-0472">Membrane</keyword>
<dbReference type="PANTHER" id="PTHR42709">
    <property type="entry name" value="ALKALINE PHOSPHATASE LIKE PROTEIN"/>
    <property type="match status" value="1"/>
</dbReference>
<evidence type="ECO:0000259" key="2">
    <source>
        <dbReference type="Pfam" id="PF09335"/>
    </source>
</evidence>
<dbReference type="Pfam" id="PF09335">
    <property type="entry name" value="VTT_dom"/>
    <property type="match status" value="1"/>
</dbReference>
<evidence type="ECO:0000313" key="3">
    <source>
        <dbReference type="EMBL" id="OGG55183.1"/>
    </source>
</evidence>
<name>A0A1F6D175_9BACT</name>
<protein>
    <recommendedName>
        <fullName evidence="2">VTT domain-containing protein</fullName>
    </recommendedName>
</protein>
<feature type="transmembrane region" description="Helical" evidence="1">
    <location>
        <begin position="60"/>
        <end position="84"/>
    </location>
</feature>
<feature type="domain" description="VTT" evidence="2">
    <location>
        <begin position="51"/>
        <end position="163"/>
    </location>
</feature>
<evidence type="ECO:0000256" key="1">
    <source>
        <dbReference type="SAM" id="Phobius"/>
    </source>
</evidence>
<comment type="caution">
    <text evidence="3">The sequence shown here is derived from an EMBL/GenBank/DDBJ whole genome shotgun (WGS) entry which is preliminary data.</text>
</comment>
<reference evidence="3 4" key="1">
    <citation type="journal article" date="2016" name="Nat. Commun.">
        <title>Thousands of microbial genomes shed light on interconnected biogeochemical processes in an aquifer system.</title>
        <authorList>
            <person name="Anantharaman K."/>
            <person name="Brown C.T."/>
            <person name="Hug L.A."/>
            <person name="Sharon I."/>
            <person name="Castelle C.J."/>
            <person name="Probst A.J."/>
            <person name="Thomas B.C."/>
            <person name="Singh A."/>
            <person name="Wilkins M.J."/>
            <person name="Karaoz U."/>
            <person name="Brodie E.L."/>
            <person name="Williams K.H."/>
            <person name="Hubbard S.S."/>
            <person name="Banfield J.F."/>
        </authorList>
    </citation>
    <scope>NUCLEOTIDE SEQUENCE [LARGE SCALE GENOMIC DNA]</scope>
</reference>
<dbReference type="PANTHER" id="PTHR42709:SF11">
    <property type="entry name" value="DEDA FAMILY PROTEIN"/>
    <property type="match status" value="1"/>
</dbReference>
<keyword evidence="1" id="KW-0812">Transmembrane</keyword>
<dbReference type="EMBL" id="MFLC01000011">
    <property type="protein sequence ID" value="OGG55183.1"/>
    <property type="molecule type" value="Genomic_DNA"/>
</dbReference>
<accession>A0A1F6D175</accession>
<evidence type="ECO:0000313" key="4">
    <source>
        <dbReference type="Proteomes" id="UP000177659"/>
    </source>
</evidence>
<dbReference type="InterPro" id="IPR051311">
    <property type="entry name" value="DedA_domain"/>
</dbReference>
<proteinExistence type="predicted"/>